<protein>
    <submittedName>
        <fullName evidence="1">Uncharacterized protein</fullName>
    </submittedName>
</protein>
<dbReference type="EMBL" id="RKRF01000008">
    <property type="protein sequence ID" value="RPF54155.1"/>
    <property type="molecule type" value="Genomic_DNA"/>
</dbReference>
<proteinExistence type="predicted"/>
<name>A0A3N5C760_9BACI</name>
<dbReference type="RefSeq" id="WP_124220921.1">
    <property type="nucleotide sequence ID" value="NZ_RKRF01000008.1"/>
</dbReference>
<reference evidence="1 2" key="1">
    <citation type="submission" date="2018-11" db="EMBL/GenBank/DDBJ databases">
        <title>Genomic Encyclopedia of Type Strains, Phase IV (KMG-IV): sequencing the most valuable type-strain genomes for metagenomic binning, comparative biology and taxonomic classification.</title>
        <authorList>
            <person name="Goeker M."/>
        </authorList>
    </citation>
    <scope>NUCLEOTIDE SEQUENCE [LARGE SCALE GENOMIC DNA]</scope>
    <source>
        <strain evidence="1 2">DSM 18090</strain>
    </source>
</reference>
<keyword evidence="2" id="KW-1185">Reference proteome</keyword>
<dbReference type="Pfam" id="PF15566">
    <property type="entry name" value="Imm32"/>
    <property type="match status" value="1"/>
</dbReference>
<dbReference type="AlphaFoldDB" id="A0A3N5C760"/>
<evidence type="ECO:0000313" key="1">
    <source>
        <dbReference type="EMBL" id="RPF54155.1"/>
    </source>
</evidence>
<gene>
    <name evidence="1" type="ORF">EDC24_1346</name>
</gene>
<evidence type="ECO:0000313" key="2">
    <source>
        <dbReference type="Proteomes" id="UP000276443"/>
    </source>
</evidence>
<dbReference type="Proteomes" id="UP000276443">
    <property type="component" value="Unassembled WGS sequence"/>
</dbReference>
<accession>A0A3N5C760</accession>
<organism evidence="1 2">
    <name type="scientific">Aquisalibacillus elongatus</name>
    <dbReference type="NCBI Taxonomy" id="485577"/>
    <lineage>
        <taxon>Bacteria</taxon>
        <taxon>Bacillati</taxon>
        <taxon>Bacillota</taxon>
        <taxon>Bacilli</taxon>
        <taxon>Bacillales</taxon>
        <taxon>Bacillaceae</taxon>
        <taxon>Aquisalibacillus</taxon>
    </lineage>
</organism>
<dbReference type="OrthoDB" id="3034811at2"/>
<dbReference type="InterPro" id="IPR029083">
    <property type="entry name" value="Imm32"/>
</dbReference>
<sequence>MKSRSKEVSLKLEFFEGKQDEEKGIFEGGVKDPECLDEIGIDVIEGETFDLEKDEFVSNGKFEVHLKGSDRAFRELGKYLIAMTYYETKDPNYHDHFDNLTTSSGDNHIDLIVYKPEK</sequence>
<comment type="caution">
    <text evidence="1">The sequence shown here is derived from an EMBL/GenBank/DDBJ whole genome shotgun (WGS) entry which is preliminary data.</text>
</comment>